<accession>A0AAN4YY49</accession>
<reference evidence="1" key="1">
    <citation type="submission" date="2023-04" db="EMBL/GenBank/DDBJ databases">
        <title>Aspergillus oryzae NBRC 4228.</title>
        <authorList>
            <person name="Ichikawa N."/>
            <person name="Sato H."/>
            <person name="Tonouchi N."/>
        </authorList>
    </citation>
    <scope>NUCLEOTIDE SEQUENCE</scope>
    <source>
        <strain evidence="1">NBRC 4228</strain>
    </source>
</reference>
<evidence type="ECO:0000313" key="1">
    <source>
        <dbReference type="EMBL" id="GMG38000.1"/>
    </source>
</evidence>
<organism evidence="1 2">
    <name type="scientific">Aspergillus oryzae</name>
    <name type="common">Yellow koji mold</name>
    <dbReference type="NCBI Taxonomy" id="5062"/>
    <lineage>
        <taxon>Eukaryota</taxon>
        <taxon>Fungi</taxon>
        <taxon>Dikarya</taxon>
        <taxon>Ascomycota</taxon>
        <taxon>Pezizomycotina</taxon>
        <taxon>Eurotiomycetes</taxon>
        <taxon>Eurotiomycetidae</taxon>
        <taxon>Eurotiales</taxon>
        <taxon>Aspergillaceae</taxon>
        <taxon>Aspergillus</taxon>
        <taxon>Aspergillus subgen. Circumdati</taxon>
    </lineage>
</organism>
<dbReference type="AlphaFoldDB" id="A0AAN4YY49"/>
<protein>
    <submittedName>
        <fullName evidence="1">Unnamed protein product</fullName>
    </submittedName>
</protein>
<gene>
    <name evidence="1" type="ORF">Aory04_001276000</name>
</gene>
<name>A0AAN4YY49_ASPOZ</name>
<dbReference type="Gene3D" id="3.40.50.720">
    <property type="entry name" value="NAD(P)-binding Rossmann-like Domain"/>
    <property type="match status" value="1"/>
</dbReference>
<dbReference type="SUPFAM" id="SSF51735">
    <property type="entry name" value="NAD(P)-binding Rossmann-fold domains"/>
    <property type="match status" value="1"/>
</dbReference>
<dbReference type="Proteomes" id="UP001165205">
    <property type="component" value="Unassembled WGS sequence"/>
</dbReference>
<evidence type="ECO:0000313" key="2">
    <source>
        <dbReference type="Proteomes" id="UP001165205"/>
    </source>
</evidence>
<comment type="caution">
    <text evidence="1">The sequence shown here is derived from an EMBL/GenBank/DDBJ whole genome shotgun (WGS) entry which is preliminary data.</text>
</comment>
<dbReference type="InterPro" id="IPR036291">
    <property type="entry name" value="NAD(P)-bd_dom_sf"/>
</dbReference>
<proteinExistence type="predicted"/>
<sequence>MSPIRVGLIGLPSASGENYEGTSWSVNAHLPFLTKSPNFEIVALLNSSVESAQTAIQKYGLPNETKAYGDPQGQSLIHV</sequence>
<dbReference type="EMBL" id="BSYA01000271">
    <property type="protein sequence ID" value="GMG38000.1"/>
    <property type="molecule type" value="Genomic_DNA"/>
</dbReference>